<evidence type="ECO:0000259" key="1">
    <source>
        <dbReference type="Pfam" id="PF02698"/>
    </source>
</evidence>
<organism evidence="2 3">
    <name type="scientific">Clostridium gasigenes</name>
    <dbReference type="NCBI Taxonomy" id="94869"/>
    <lineage>
        <taxon>Bacteria</taxon>
        <taxon>Bacillati</taxon>
        <taxon>Bacillota</taxon>
        <taxon>Clostridia</taxon>
        <taxon>Eubacteriales</taxon>
        <taxon>Clostridiaceae</taxon>
        <taxon>Clostridium</taxon>
    </lineage>
</organism>
<gene>
    <name evidence="2" type="ORF">SAMN04488529_1054</name>
</gene>
<dbReference type="Pfam" id="PF02698">
    <property type="entry name" value="DUF218"/>
    <property type="match status" value="1"/>
</dbReference>
<dbReference type="EMBL" id="FNJM01000005">
    <property type="protein sequence ID" value="SDP40374.1"/>
    <property type="molecule type" value="Genomic_DNA"/>
</dbReference>
<dbReference type="GO" id="GO:0005886">
    <property type="term" value="C:plasma membrane"/>
    <property type="evidence" value="ECO:0007669"/>
    <property type="project" value="TreeGrafter"/>
</dbReference>
<keyword evidence="3" id="KW-1185">Reference proteome</keyword>
<dbReference type="Gene3D" id="3.40.50.620">
    <property type="entry name" value="HUPs"/>
    <property type="match status" value="1"/>
</dbReference>
<dbReference type="InterPro" id="IPR014729">
    <property type="entry name" value="Rossmann-like_a/b/a_fold"/>
</dbReference>
<accession>A0A1H0SF67</accession>
<dbReference type="Proteomes" id="UP000198597">
    <property type="component" value="Unassembled WGS sequence"/>
</dbReference>
<reference evidence="2 3" key="1">
    <citation type="submission" date="2016-10" db="EMBL/GenBank/DDBJ databases">
        <authorList>
            <person name="de Groot N.N."/>
        </authorList>
    </citation>
    <scope>NUCLEOTIDE SEQUENCE [LARGE SCALE GENOMIC DNA]</scope>
    <source>
        <strain evidence="2 3">DSM 12272</strain>
    </source>
</reference>
<protein>
    <submittedName>
        <fullName evidence="2">Protein SanA, affects membrane permeability for vancomycin</fullName>
    </submittedName>
</protein>
<evidence type="ECO:0000313" key="3">
    <source>
        <dbReference type="Proteomes" id="UP000198597"/>
    </source>
</evidence>
<name>A0A1H0SF67_9CLOT</name>
<dbReference type="AlphaFoldDB" id="A0A1H0SF67"/>
<evidence type="ECO:0000313" key="2">
    <source>
        <dbReference type="EMBL" id="SDP40374.1"/>
    </source>
</evidence>
<sequence>MIISVVILIFISVVGAIAAIMIVQKNGQKNITTIESLNQNADAIIVLGAGVKDDGSPSDILEDRLKTAIEVYNSGVCSKFILSGDHGRESYNEVSVMKEYIINNCDVEEKNVFLDHAGFSTYDSIYRAKDIFEVENAIIITNEYHLPRALYLAKKMGINANGISSDIRNYLFIESYKSREKLAQLKDFVYINLLKPEPKFLGESIPVSSSDGSETDDDM</sequence>
<proteinExistence type="predicted"/>
<dbReference type="PANTHER" id="PTHR30336">
    <property type="entry name" value="INNER MEMBRANE PROTEIN, PROBABLE PERMEASE"/>
    <property type="match status" value="1"/>
</dbReference>
<dbReference type="STRING" id="94869.SAMN04488529_1054"/>
<dbReference type="InterPro" id="IPR051599">
    <property type="entry name" value="Cell_Envelope_Assoc"/>
</dbReference>
<dbReference type="CDD" id="cd06259">
    <property type="entry name" value="YdcF-like"/>
    <property type="match status" value="1"/>
</dbReference>
<feature type="domain" description="DUF218" evidence="1">
    <location>
        <begin position="42"/>
        <end position="160"/>
    </location>
</feature>
<dbReference type="InterPro" id="IPR003848">
    <property type="entry name" value="DUF218"/>
</dbReference>
<dbReference type="PANTHER" id="PTHR30336:SF6">
    <property type="entry name" value="INTEGRAL MEMBRANE PROTEIN"/>
    <property type="match status" value="1"/>
</dbReference>